<dbReference type="PROSITE" id="PS50043">
    <property type="entry name" value="HTH_LUXR_2"/>
    <property type="match status" value="1"/>
</dbReference>
<protein>
    <submittedName>
        <fullName evidence="12">Response regulator protein VraR</fullName>
    </submittedName>
    <submittedName>
        <fullName evidence="13">Response regulator transcription factor</fullName>
    </submittedName>
</protein>
<accession>A0A0B5RXT5</accession>
<evidence type="ECO:0000313" key="15">
    <source>
        <dbReference type="Proteomes" id="UP000194131"/>
    </source>
</evidence>
<dbReference type="EMBL" id="CP065877">
    <property type="protein sequence ID" value="QQA14021.1"/>
    <property type="molecule type" value="Genomic_DNA"/>
</dbReference>
<feature type="domain" description="Response regulatory" evidence="9">
    <location>
        <begin position="4"/>
        <end position="120"/>
    </location>
</feature>
<dbReference type="EMBL" id="AHEV01000012">
    <property type="protein sequence ID" value="EJR41786.1"/>
    <property type="molecule type" value="Genomic_DNA"/>
</dbReference>
<dbReference type="Proteomes" id="UP000006976">
    <property type="component" value="Unassembled WGS sequence"/>
</dbReference>
<dbReference type="Proteomes" id="UP000194131">
    <property type="component" value="Unassembled WGS sequence"/>
</dbReference>
<evidence type="ECO:0000313" key="17">
    <source>
        <dbReference type="Proteomes" id="UP000596196"/>
    </source>
</evidence>
<dbReference type="PANTHER" id="PTHR43214:SF1">
    <property type="entry name" value="TRANSCRIPTIONAL REGULATORY PROTEIN COMA"/>
    <property type="match status" value="1"/>
</dbReference>
<dbReference type="InterPro" id="IPR039420">
    <property type="entry name" value="WalR-like"/>
</dbReference>
<accession>J8IW05</accession>
<sequence>MSIHTLLVDDHLLVMLGIQRLLESEEDIEVINTVHDPSILIKTVEDTRPDVIVTDIRMKQYNGIELTKDLLSKFPDVKVVILSGYDHEEYYNAAFEAGASAYITKERSAFDLANAIRQSHMGYILFSKNQIMGNNIEALTSAEQRILLLISKDKTNYEISTDLSISKRTVEYHISSIIRKLGVDSRVGAVVKGIKKGLIEGF</sequence>
<keyword evidence="2" id="KW-0963">Cytoplasm</keyword>
<dbReference type="InterPro" id="IPR000792">
    <property type="entry name" value="Tscrpt_reg_LuxR_C"/>
</dbReference>
<keyword evidence="4" id="KW-0805">Transcription regulation</keyword>
<evidence type="ECO:0000313" key="13">
    <source>
        <dbReference type="EMBL" id="QQA14021.1"/>
    </source>
</evidence>
<evidence type="ECO:0000259" key="8">
    <source>
        <dbReference type="PROSITE" id="PS50043"/>
    </source>
</evidence>
<feature type="modified residue" description="4-aspartylphosphate" evidence="7">
    <location>
        <position position="55"/>
    </location>
</feature>
<dbReference type="CDD" id="cd06170">
    <property type="entry name" value="LuxR_C_like"/>
    <property type="match status" value="1"/>
</dbReference>
<keyword evidence="3 7" id="KW-0597">Phosphoprotein</keyword>
<evidence type="ECO:0000313" key="14">
    <source>
        <dbReference type="Proteomes" id="UP000006976"/>
    </source>
</evidence>
<dbReference type="InterPro" id="IPR058245">
    <property type="entry name" value="NreC/VraR/RcsB-like_REC"/>
</dbReference>
<dbReference type="PROSITE" id="PS00622">
    <property type="entry name" value="HTH_LUXR_1"/>
    <property type="match status" value="1"/>
</dbReference>
<evidence type="ECO:0000313" key="10">
    <source>
        <dbReference type="EMBL" id="EJR41786.1"/>
    </source>
</evidence>
<dbReference type="PANTHER" id="PTHR43214">
    <property type="entry name" value="TWO-COMPONENT RESPONSE REGULATOR"/>
    <property type="match status" value="1"/>
</dbReference>
<dbReference type="EMBL" id="MKZQ01000044">
    <property type="protein sequence ID" value="PJN69504.1"/>
    <property type="molecule type" value="Genomic_DNA"/>
</dbReference>
<gene>
    <name evidence="12" type="primary">vraR_2</name>
    <name evidence="12" type="ORF">BACWE_36610</name>
    <name evidence="13" type="ORF">I6G81_16505</name>
    <name evidence="10" type="ORF">III_02213</name>
    <name evidence="11" type="ORF">S3E15_04522</name>
</gene>
<dbReference type="Pfam" id="PF00196">
    <property type="entry name" value="GerE"/>
    <property type="match status" value="1"/>
</dbReference>
<evidence type="ECO:0000256" key="3">
    <source>
        <dbReference type="ARBA" id="ARBA00022553"/>
    </source>
</evidence>
<proteinExistence type="predicted"/>
<feature type="domain" description="HTH luxR-type" evidence="8">
    <location>
        <begin position="132"/>
        <end position="197"/>
    </location>
</feature>
<dbReference type="GO" id="GO:0006355">
    <property type="term" value="P:regulation of DNA-templated transcription"/>
    <property type="evidence" value="ECO:0007669"/>
    <property type="project" value="InterPro"/>
</dbReference>
<dbReference type="SUPFAM" id="SSF52172">
    <property type="entry name" value="CheY-like"/>
    <property type="match status" value="1"/>
</dbReference>
<dbReference type="GO" id="GO:0003677">
    <property type="term" value="F:DNA binding"/>
    <property type="evidence" value="ECO:0007669"/>
    <property type="project" value="UniProtKB-KW"/>
</dbReference>
<dbReference type="RefSeq" id="WP_002128205.1">
    <property type="nucleotide sequence ID" value="NZ_CAKJWQ010000012.1"/>
</dbReference>
<comment type="subcellular location">
    <subcellularLocation>
        <location evidence="1">Cytoplasm</location>
    </subcellularLocation>
</comment>
<dbReference type="InterPro" id="IPR016032">
    <property type="entry name" value="Sig_transdc_resp-reg_C-effctor"/>
</dbReference>
<organism evidence="12 16">
    <name type="scientific">Bacillus mycoides</name>
    <dbReference type="NCBI Taxonomy" id="1405"/>
    <lineage>
        <taxon>Bacteria</taxon>
        <taxon>Bacillati</taxon>
        <taxon>Bacillota</taxon>
        <taxon>Bacilli</taxon>
        <taxon>Bacillales</taxon>
        <taxon>Bacillaceae</taxon>
        <taxon>Bacillus</taxon>
        <taxon>Bacillus cereus group</taxon>
    </lineage>
</organism>
<evidence type="ECO:0000256" key="4">
    <source>
        <dbReference type="ARBA" id="ARBA00023015"/>
    </source>
</evidence>
<reference evidence="13 17" key="4">
    <citation type="submission" date="2020-12" db="EMBL/GenBank/DDBJ databases">
        <title>FDA dAtabase for Regulatory Grade micrObial Sequences (FDA-ARGOS): Supporting development and validation of Infectious Disease Dx tests.</title>
        <authorList>
            <person name="Nelson B."/>
            <person name="Plummer A."/>
            <person name="Tallon L."/>
            <person name="Sadzewicz L."/>
            <person name="Zhao X."/>
            <person name="Boylan J."/>
            <person name="Ott S."/>
            <person name="Bowen H."/>
            <person name="Vavikolanu K."/>
            <person name="Mehta A."/>
            <person name="Aluvathingal J."/>
            <person name="Nadendla S."/>
            <person name="Myers T."/>
            <person name="Yan Y."/>
            <person name="Sichtig H."/>
        </authorList>
    </citation>
    <scope>NUCLEOTIDE SEQUENCE [LARGE SCALE GENOMIC DNA]</scope>
    <source>
        <strain evidence="13 17">FDAARGOS_924</strain>
    </source>
</reference>
<keyword evidence="17" id="KW-1185">Reference proteome</keyword>
<dbReference type="KEGG" id="bmyo:BG05_2730"/>
<evidence type="ECO:0000313" key="11">
    <source>
        <dbReference type="EMBL" id="OSX93363.1"/>
    </source>
</evidence>
<evidence type="ECO:0000313" key="12">
    <source>
        <dbReference type="EMBL" id="PJN69504.1"/>
    </source>
</evidence>
<dbReference type="SMART" id="SM00448">
    <property type="entry name" value="REC"/>
    <property type="match status" value="1"/>
</dbReference>
<dbReference type="PROSITE" id="PS50110">
    <property type="entry name" value="RESPONSE_REGULATORY"/>
    <property type="match status" value="1"/>
</dbReference>
<dbReference type="EMBL" id="MRWU01000005">
    <property type="protein sequence ID" value="OSX93363.1"/>
    <property type="molecule type" value="Genomic_DNA"/>
</dbReference>
<keyword evidence="6" id="KW-0804">Transcription</keyword>
<dbReference type="Proteomes" id="UP000596196">
    <property type="component" value="Chromosome"/>
</dbReference>
<reference evidence="11 15" key="3">
    <citation type="submission" date="2016-12" db="EMBL/GenBank/DDBJ databases">
        <title>Genome Sequences of Twelve Sporeforming Bacillus Species Isolated from Foods.</title>
        <authorList>
            <person name="De Jong A."/>
            <person name="Holsappel S."/>
            <person name="Kuipers O.P."/>
        </authorList>
    </citation>
    <scope>NUCLEOTIDE SEQUENCE [LARGE SCALE GENOMIC DNA]</scope>
    <source>
        <strain evidence="11 15">S3E15</strain>
    </source>
</reference>
<dbReference type="Pfam" id="PF00072">
    <property type="entry name" value="Response_reg"/>
    <property type="match status" value="1"/>
</dbReference>
<dbReference type="GO" id="GO:0000160">
    <property type="term" value="P:phosphorelay signal transduction system"/>
    <property type="evidence" value="ECO:0007669"/>
    <property type="project" value="InterPro"/>
</dbReference>
<keyword evidence="5" id="KW-0238">DNA-binding</keyword>
<reference evidence="10 14" key="1">
    <citation type="submission" date="2012-04" db="EMBL/GenBank/DDBJ databases">
        <title>The Genome Sequence of Bacillus cereus VD078.</title>
        <authorList>
            <consortium name="The Broad Institute Genome Sequencing Platform"/>
            <consortium name="The Broad Institute Genome Sequencing Center for Infectious Disease"/>
            <person name="Feldgarden M."/>
            <person name="Van der Auwera G.A."/>
            <person name="Mahillon J."/>
            <person name="Duprez V."/>
            <person name="Timmery S."/>
            <person name="Mattelet C."/>
            <person name="Dierick K."/>
            <person name="Sun M."/>
            <person name="Yu Z."/>
            <person name="Zhu L."/>
            <person name="Hu X."/>
            <person name="Shank E.B."/>
            <person name="Swiecicka I."/>
            <person name="Hansen B.M."/>
            <person name="Andrup L."/>
            <person name="Young S.K."/>
            <person name="Zeng Q."/>
            <person name="Gargeya S."/>
            <person name="Fitzgerald M."/>
            <person name="Haas B."/>
            <person name="Abouelleil A."/>
            <person name="Alvarado L."/>
            <person name="Arachchi H.M."/>
            <person name="Berlin A."/>
            <person name="Chapman S.B."/>
            <person name="Goldberg J."/>
            <person name="Griggs A."/>
            <person name="Gujja S."/>
            <person name="Hansen M."/>
            <person name="Howarth C."/>
            <person name="Imamovic A."/>
            <person name="Larimer J."/>
            <person name="McCowen C."/>
            <person name="Montmayeur A."/>
            <person name="Murphy C."/>
            <person name="Neiman D."/>
            <person name="Pearson M."/>
            <person name="Priest M."/>
            <person name="Roberts A."/>
            <person name="Saif S."/>
            <person name="Shea T."/>
            <person name="Sisk P."/>
            <person name="Sykes S."/>
            <person name="Wortman J."/>
            <person name="Nusbaum C."/>
            <person name="Birren B."/>
        </authorList>
    </citation>
    <scope>NUCLEOTIDE SEQUENCE [LARGE SCALE GENOMIC DNA]</scope>
    <source>
        <strain evidence="10 14">VD078</strain>
    </source>
</reference>
<accession>A0A084IVJ6</accession>
<evidence type="ECO:0000313" key="16">
    <source>
        <dbReference type="Proteomes" id="UP000236165"/>
    </source>
</evidence>
<dbReference type="PRINTS" id="PR00038">
    <property type="entry name" value="HTHLUXR"/>
</dbReference>
<dbReference type="Gene3D" id="3.40.50.2300">
    <property type="match status" value="1"/>
</dbReference>
<dbReference type="SMART" id="SM00421">
    <property type="entry name" value="HTH_LUXR"/>
    <property type="match status" value="1"/>
</dbReference>
<reference evidence="12 16" key="2">
    <citation type="submission" date="2016-10" db="EMBL/GenBank/DDBJ databases">
        <title>Genome Sequence of Bacillus weihenstephanensis GM6LP.</title>
        <authorList>
            <person name="Poehlein A."/>
            <person name="Wemheuer F."/>
            <person name="Hollensteiner J."/>
            <person name="Wemheuer B."/>
        </authorList>
    </citation>
    <scope>NUCLEOTIDE SEQUENCE [LARGE SCALE GENOMIC DNA]</scope>
    <source>
        <strain evidence="12 16">GM6LP</strain>
    </source>
</reference>
<evidence type="ECO:0000256" key="1">
    <source>
        <dbReference type="ARBA" id="ARBA00004496"/>
    </source>
</evidence>
<dbReference type="AlphaFoldDB" id="A0A0B5RXT5"/>
<evidence type="ECO:0000256" key="6">
    <source>
        <dbReference type="ARBA" id="ARBA00023163"/>
    </source>
</evidence>
<evidence type="ECO:0000256" key="7">
    <source>
        <dbReference type="PROSITE-ProRule" id="PRU00169"/>
    </source>
</evidence>
<dbReference type="GO" id="GO:0005737">
    <property type="term" value="C:cytoplasm"/>
    <property type="evidence" value="ECO:0007669"/>
    <property type="project" value="UniProtKB-SubCell"/>
</dbReference>
<evidence type="ECO:0000259" key="9">
    <source>
        <dbReference type="PROSITE" id="PS50110"/>
    </source>
</evidence>
<dbReference type="CDD" id="cd17535">
    <property type="entry name" value="REC_NarL-like"/>
    <property type="match status" value="1"/>
</dbReference>
<dbReference type="InterPro" id="IPR011006">
    <property type="entry name" value="CheY-like_superfamily"/>
</dbReference>
<evidence type="ECO:0000256" key="5">
    <source>
        <dbReference type="ARBA" id="ARBA00023125"/>
    </source>
</evidence>
<name>A0A0B5RXT5_BACMY</name>
<dbReference type="InterPro" id="IPR001789">
    <property type="entry name" value="Sig_transdc_resp-reg_receiver"/>
</dbReference>
<dbReference type="SUPFAM" id="SSF46894">
    <property type="entry name" value="C-terminal effector domain of the bipartite response regulators"/>
    <property type="match status" value="1"/>
</dbReference>
<dbReference type="Proteomes" id="UP000236165">
    <property type="component" value="Unassembled WGS sequence"/>
</dbReference>
<evidence type="ECO:0000256" key="2">
    <source>
        <dbReference type="ARBA" id="ARBA00022490"/>
    </source>
</evidence>